<keyword evidence="2" id="KW-0597">Phosphoprotein</keyword>
<dbReference type="KEGG" id="fpp:FPB0191_00095"/>
<name>A0A0A7S3Y1_FRIPE</name>
<dbReference type="EMBL" id="CP009056">
    <property type="protein sequence ID" value="AJA43961.1"/>
    <property type="molecule type" value="Genomic_DNA"/>
</dbReference>
<dbReference type="InterPro" id="IPR001789">
    <property type="entry name" value="Sig_transdc_resp-reg_receiver"/>
</dbReference>
<dbReference type="Pfam" id="PF00072">
    <property type="entry name" value="Response_reg"/>
    <property type="match status" value="1"/>
</dbReference>
<evidence type="ECO:0000313" key="6">
    <source>
        <dbReference type="EMBL" id="PXY96959.1"/>
    </source>
</evidence>
<dbReference type="PROSITE" id="PS00622">
    <property type="entry name" value="HTH_LUXR_1"/>
    <property type="match status" value="1"/>
</dbReference>
<dbReference type="SMART" id="SM00421">
    <property type="entry name" value="HTH_LUXR"/>
    <property type="match status" value="1"/>
</dbReference>
<dbReference type="Pfam" id="PF00196">
    <property type="entry name" value="GerE"/>
    <property type="match status" value="1"/>
</dbReference>
<feature type="domain" description="Response regulatory" evidence="4">
    <location>
        <begin position="7"/>
        <end position="123"/>
    </location>
</feature>
<evidence type="ECO:0000256" key="1">
    <source>
        <dbReference type="ARBA" id="ARBA00023125"/>
    </source>
</evidence>
<dbReference type="NCBIfam" id="NF007935">
    <property type="entry name" value="PRK10651.1"/>
    <property type="match status" value="1"/>
</dbReference>
<dbReference type="GO" id="GO:0006355">
    <property type="term" value="P:regulation of DNA-templated transcription"/>
    <property type="evidence" value="ECO:0007669"/>
    <property type="project" value="InterPro"/>
</dbReference>
<evidence type="ECO:0000313" key="7">
    <source>
        <dbReference type="Proteomes" id="UP000030901"/>
    </source>
</evidence>
<feature type="modified residue" description="4-aspartylphosphate" evidence="2">
    <location>
        <position position="58"/>
    </location>
</feature>
<dbReference type="InterPro" id="IPR016032">
    <property type="entry name" value="Sig_transdc_resp-reg_C-effctor"/>
</dbReference>
<evidence type="ECO:0000259" key="4">
    <source>
        <dbReference type="PROSITE" id="PS50110"/>
    </source>
</evidence>
<reference evidence="6 8" key="2">
    <citation type="submission" date="2018-05" db="EMBL/GenBank/DDBJ databases">
        <title>Reference genomes for bee gut microbiota database.</title>
        <authorList>
            <person name="Ellegaard K.M."/>
        </authorList>
    </citation>
    <scope>NUCLEOTIDE SEQUENCE [LARGE SCALE GENOMIC DNA]</scope>
    <source>
        <strain evidence="6 8">ESL0167</strain>
    </source>
</reference>
<evidence type="ECO:0000313" key="8">
    <source>
        <dbReference type="Proteomes" id="UP000247838"/>
    </source>
</evidence>
<dbReference type="Proteomes" id="UP000030901">
    <property type="component" value="Chromosome"/>
</dbReference>
<reference evidence="5 7" key="1">
    <citation type="journal article" date="2014" name="Appl. Environ. Microbiol.">
        <title>Gut symbionts from distinct hosts exhibit genotoxic activity via divergent colibactin biosynthetic pathways.</title>
        <authorList>
            <person name="Engel P."/>
            <person name="Vizcaino M.I."/>
            <person name="Crawford J.M."/>
        </authorList>
    </citation>
    <scope>NUCLEOTIDE SEQUENCE [LARGE SCALE GENOMIC DNA]</scope>
    <source>
        <strain evidence="5 7">PEB0191</strain>
    </source>
</reference>
<dbReference type="CDD" id="cd06170">
    <property type="entry name" value="LuxR_C_like"/>
    <property type="match status" value="1"/>
</dbReference>
<dbReference type="SUPFAM" id="SSF52172">
    <property type="entry name" value="CheY-like"/>
    <property type="match status" value="1"/>
</dbReference>
<feature type="domain" description="HTH luxR-type" evidence="3">
    <location>
        <begin position="151"/>
        <end position="216"/>
    </location>
</feature>
<accession>A0A0A7S3Y1</accession>
<keyword evidence="7" id="KW-1185">Reference proteome</keyword>
<dbReference type="PROSITE" id="PS50110">
    <property type="entry name" value="RESPONSE_REGULATORY"/>
    <property type="match status" value="1"/>
</dbReference>
<dbReference type="EMBL" id="QGLM01000001">
    <property type="protein sequence ID" value="PXY96959.1"/>
    <property type="molecule type" value="Genomic_DNA"/>
</dbReference>
<gene>
    <name evidence="6" type="ORF">DKK76_00470</name>
    <name evidence="5" type="ORF">FPB0191_00095</name>
</gene>
<dbReference type="PANTHER" id="PTHR43214">
    <property type="entry name" value="TWO-COMPONENT RESPONSE REGULATOR"/>
    <property type="match status" value="1"/>
</dbReference>
<dbReference type="RefSeq" id="WP_039103243.1">
    <property type="nucleotide sequence ID" value="NZ_CALYQC010000016.1"/>
</dbReference>
<evidence type="ECO:0000256" key="2">
    <source>
        <dbReference type="PROSITE-ProRule" id="PRU00169"/>
    </source>
</evidence>
<dbReference type="STRING" id="1267021.FPB0191_00095"/>
<evidence type="ECO:0000313" key="5">
    <source>
        <dbReference type="EMBL" id="AJA43961.1"/>
    </source>
</evidence>
<dbReference type="GO" id="GO:0000160">
    <property type="term" value="P:phosphorelay signal transduction system"/>
    <property type="evidence" value="ECO:0007669"/>
    <property type="project" value="InterPro"/>
</dbReference>
<dbReference type="Proteomes" id="UP000247838">
    <property type="component" value="Unassembled WGS sequence"/>
</dbReference>
<dbReference type="InterPro" id="IPR011006">
    <property type="entry name" value="CheY-like_superfamily"/>
</dbReference>
<keyword evidence="1" id="KW-0238">DNA-binding</keyword>
<dbReference type="GO" id="GO:0003677">
    <property type="term" value="F:DNA binding"/>
    <property type="evidence" value="ECO:0007669"/>
    <property type="project" value="UniProtKB-KW"/>
</dbReference>
<proteinExistence type="predicted"/>
<dbReference type="InterPro" id="IPR039420">
    <property type="entry name" value="WalR-like"/>
</dbReference>
<sequence length="217" mass="24772">MEQIKNTILLIDDHPMLRNGVKQLIGTDSHFLVIAETGSGTEGIQLAVTLEPDIILLDINMNDMNGLEILRYLRRNNVSSRIIIFTVSNTKEDIITALKNGADGYLLKDMEPENLLKALHSIAEGKIIMDESITYIMLDYMRYGDESTIKQSHDVNLLTPREHEIFNLLVQGLSNKLIAKELDIVESTVKVHVKSIFKKLNFKSRMEMTVWYLQNKL</sequence>
<dbReference type="Gene3D" id="3.40.50.2300">
    <property type="match status" value="1"/>
</dbReference>
<dbReference type="HOGENOM" id="CLU_000445_90_8_6"/>
<dbReference type="AlphaFoldDB" id="A0A0A7S3Y1"/>
<organism evidence="5 7">
    <name type="scientific">Frischella perrara</name>
    <dbReference type="NCBI Taxonomy" id="1267021"/>
    <lineage>
        <taxon>Bacteria</taxon>
        <taxon>Pseudomonadati</taxon>
        <taxon>Pseudomonadota</taxon>
        <taxon>Gammaproteobacteria</taxon>
        <taxon>Orbales</taxon>
        <taxon>Orbaceae</taxon>
        <taxon>Frischella</taxon>
    </lineage>
</organism>
<dbReference type="SUPFAM" id="SSF46894">
    <property type="entry name" value="C-terminal effector domain of the bipartite response regulators"/>
    <property type="match status" value="1"/>
</dbReference>
<evidence type="ECO:0000259" key="3">
    <source>
        <dbReference type="PROSITE" id="PS50043"/>
    </source>
</evidence>
<dbReference type="InterPro" id="IPR000792">
    <property type="entry name" value="Tscrpt_reg_LuxR_C"/>
</dbReference>
<dbReference type="SMART" id="SM00448">
    <property type="entry name" value="REC"/>
    <property type="match status" value="1"/>
</dbReference>
<dbReference type="PROSITE" id="PS50043">
    <property type="entry name" value="HTH_LUXR_2"/>
    <property type="match status" value="1"/>
</dbReference>
<dbReference type="OrthoDB" id="9796655at2"/>
<dbReference type="PRINTS" id="PR00038">
    <property type="entry name" value="HTHLUXR"/>
</dbReference>
<dbReference type="PANTHER" id="PTHR43214:SF38">
    <property type="entry name" value="NITRATE_NITRITE RESPONSE REGULATOR PROTEIN NARL"/>
    <property type="match status" value="1"/>
</dbReference>
<protein>
    <submittedName>
        <fullName evidence="5">Two component transcriptional regulator, LuxR family</fullName>
    </submittedName>
    <submittedName>
        <fullName evidence="6">Two-component system response regulator NarL</fullName>
    </submittedName>
</protein>